<protein>
    <submittedName>
        <fullName evidence="2">Uncharacterized protein</fullName>
    </submittedName>
</protein>
<sequence length="90" mass="10105">MLKEQKNGDKGTGKVNKSRNNNVSDNSNAGNFIVNGNVWEPTTVTIKINGRSNYILTKLRLLKPNLPKTQLARELLEEALLKIDEKITEL</sequence>
<dbReference type="AlphaFoldDB" id="A0A622I2Y7"/>
<organism evidence="2">
    <name type="scientific">Salmonella typhimurium</name>
    <dbReference type="NCBI Taxonomy" id="90371"/>
    <lineage>
        <taxon>Bacteria</taxon>
        <taxon>Pseudomonadati</taxon>
        <taxon>Pseudomonadota</taxon>
        <taxon>Gammaproteobacteria</taxon>
        <taxon>Enterobacterales</taxon>
        <taxon>Enterobacteriaceae</taxon>
        <taxon>Salmonella</taxon>
    </lineage>
</organism>
<name>A0A622I2Y7_SALTM</name>
<feature type="compositionally biased region" description="Basic and acidic residues" evidence="1">
    <location>
        <begin position="1"/>
        <end position="12"/>
    </location>
</feature>
<dbReference type="EMBL" id="AALGGH010000030">
    <property type="protein sequence ID" value="ECY9386535.1"/>
    <property type="molecule type" value="Genomic_DNA"/>
</dbReference>
<gene>
    <name evidence="2" type="ORF">AVL16_23225</name>
</gene>
<feature type="region of interest" description="Disordered" evidence="1">
    <location>
        <begin position="1"/>
        <end position="31"/>
    </location>
</feature>
<feature type="compositionally biased region" description="Low complexity" evidence="1">
    <location>
        <begin position="18"/>
        <end position="31"/>
    </location>
</feature>
<comment type="caution">
    <text evidence="2">The sequence shown here is derived from an EMBL/GenBank/DDBJ whole genome shotgun (WGS) entry which is preliminary data.</text>
</comment>
<proteinExistence type="predicted"/>
<accession>A0A622I2Y7</accession>
<evidence type="ECO:0000256" key="1">
    <source>
        <dbReference type="SAM" id="MobiDB-lite"/>
    </source>
</evidence>
<reference evidence="2" key="1">
    <citation type="submission" date="2018-07" db="EMBL/GenBank/DDBJ databases">
        <authorList>
            <consortium name="NARMS: The National Antimicrobial Resistance Monitoring System"/>
        </authorList>
    </citation>
    <scope>NUCLEOTIDE SEQUENCE</scope>
    <source>
        <strain evidence="2">FSIS1504253</strain>
    </source>
</reference>
<evidence type="ECO:0000313" key="2">
    <source>
        <dbReference type="EMBL" id="ECY9386535.1"/>
    </source>
</evidence>